<evidence type="ECO:0000256" key="2">
    <source>
        <dbReference type="ARBA" id="ARBA00022692"/>
    </source>
</evidence>
<dbReference type="GeneID" id="81397237"/>
<evidence type="ECO:0000256" key="5">
    <source>
        <dbReference type="SAM" id="Phobius"/>
    </source>
</evidence>
<proteinExistence type="predicted"/>
<feature type="transmembrane region" description="Helical" evidence="5">
    <location>
        <begin position="258"/>
        <end position="277"/>
    </location>
</feature>
<feature type="transmembrane region" description="Helical" evidence="5">
    <location>
        <begin position="55"/>
        <end position="72"/>
    </location>
</feature>
<evidence type="ECO:0000256" key="4">
    <source>
        <dbReference type="ARBA" id="ARBA00023136"/>
    </source>
</evidence>
<evidence type="ECO:0000313" key="6">
    <source>
        <dbReference type="EMBL" id="KAJ5086236.1"/>
    </source>
</evidence>
<keyword evidence="7" id="KW-1185">Reference proteome</keyword>
<evidence type="ECO:0008006" key="8">
    <source>
        <dbReference type="Google" id="ProtNLM"/>
    </source>
</evidence>
<organism evidence="6 7">
    <name type="scientific">Penicillium alfredii</name>
    <dbReference type="NCBI Taxonomy" id="1506179"/>
    <lineage>
        <taxon>Eukaryota</taxon>
        <taxon>Fungi</taxon>
        <taxon>Dikarya</taxon>
        <taxon>Ascomycota</taxon>
        <taxon>Pezizomycotina</taxon>
        <taxon>Eurotiomycetes</taxon>
        <taxon>Eurotiomycetidae</taxon>
        <taxon>Eurotiales</taxon>
        <taxon>Aspergillaceae</taxon>
        <taxon>Penicillium</taxon>
    </lineage>
</organism>
<reference evidence="6" key="2">
    <citation type="journal article" date="2023" name="IMA Fungus">
        <title>Comparative genomic study of the Penicillium genus elucidates a diverse pangenome and 15 lateral gene transfer events.</title>
        <authorList>
            <person name="Petersen C."/>
            <person name="Sorensen T."/>
            <person name="Nielsen M.R."/>
            <person name="Sondergaard T.E."/>
            <person name="Sorensen J.L."/>
            <person name="Fitzpatrick D.A."/>
            <person name="Frisvad J.C."/>
            <person name="Nielsen K.L."/>
        </authorList>
    </citation>
    <scope>NUCLEOTIDE SEQUENCE</scope>
    <source>
        <strain evidence="6">IBT 34128</strain>
    </source>
</reference>
<feature type="transmembrane region" description="Helical" evidence="5">
    <location>
        <begin position="308"/>
        <end position="328"/>
    </location>
</feature>
<protein>
    <recommendedName>
        <fullName evidence="8">Major facilitator superfamily (MFS) profile domain-containing protein</fullName>
    </recommendedName>
</protein>
<dbReference type="Proteomes" id="UP001141434">
    <property type="component" value="Unassembled WGS sequence"/>
</dbReference>
<comment type="caution">
    <text evidence="6">The sequence shown here is derived from an EMBL/GenBank/DDBJ whole genome shotgun (WGS) entry which is preliminary data.</text>
</comment>
<keyword evidence="4 5" id="KW-0472">Membrane</keyword>
<gene>
    <name evidence="6" type="ORF">NUU61_007543</name>
</gene>
<sequence>MSFSSGAVNTLTPYVTGVYKEHSLTATTTILFSLVGALIKLPYAKMLDIWGRPQSFAVMTGCMTLGLVMMAACNSVEMYCAAQVFYPSPYIVTTWAYGPAVSSILATTGIPWGFGIFSIVTPVMCLPLFYLFYYNQSKAEKAGLISKSQTDRTLWQSIIHYGKEFDVIGLQDVEGPIDHQLFDHRTRLARGICPLREIPGTRHIHFMATVDQQNGLFHLCDGCEYIYTSWYLWDSYFWSMLIVVFSQSTTHATYISNIYTIGSCFWSVVVGIIIRFNGRLKWHALYFGAPLSLLEVGLMIKFCEAGVNIGYIIMCQISIAFGGGTLVIREQMTIMAVSSQQDTPSLLAMESMFINIEQAVGSTIAATLWQGIFPVKLQEYLPADAMSNFAQIYGKL</sequence>
<comment type="subcellular location">
    <subcellularLocation>
        <location evidence="1">Membrane</location>
        <topology evidence="1">Multi-pass membrane protein</topology>
    </subcellularLocation>
</comment>
<dbReference type="AlphaFoldDB" id="A0A9W9JYN5"/>
<reference evidence="6" key="1">
    <citation type="submission" date="2022-11" db="EMBL/GenBank/DDBJ databases">
        <authorList>
            <person name="Petersen C."/>
        </authorList>
    </citation>
    <scope>NUCLEOTIDE SEQUENCE</scope>
    <source>
        <strain evidence="6">IBT 34128</strain>
    </source>
</reference>
<dbReference type="PANTHER" id="PTHR23501">
    <property type="entry name" value="MAJOR FACILITATOR SUPERFAMILY"/>
    <property type="match status" value="1"/>
</dbReference>
<dbReference type="PANTHER" id="PTHR23501:SF3">
    <property type="entry name" value="MAJOR FACILITATOR SUPERFAMILY (MFS) PROFILE DOMAIN-CONTAINING PROTEIN"/>
    <property type="match status" value="1"/>
</dbReference>
<evidence type="ECO:0000256" key="1">
    <source>
        <dbReference type="ARBA" id="ARBA00004141"/>
    </source>
</evidence>
<dbReference type="OrthoDB" id="4078873at2759"/>
<evidence type="ECO:0000313" key="7">
    <source>
        <dbReference type="Proteomes" id="UP001141434"/>
    </source>
</evidence>
<dbReference type="GO" id="GO:0005886">
    <property type="term" value="C:plasma membrane"/>
    <property type="evidence" value="ECO:0007669"/>
    <property type="project" value="TreeGrafter"/>
</dbReference>
<feature type="transmembrane region" description="Helical" evidence="5">
    <location>
        <begin position="112"/>
        <end position="133"/>
    </location>
</feature>
<dbReference type="SUPFAM" id="SSF103473">
    <property type="entry name" value="MFS general substrate transporter"/>
    <property type="match status" value="1"/>
</dbReference>
<dbReference type="EMBL" id="JAPMSZ010000010">
    <property type="protein sequence ID" value="KAJ5086236.1"/>
    <property type="molecule type" value="Genomic_DNA"/>
</dbReference>
<dbReference type="RefSeq" id="XP_056508361.1">
    <property type="nucleotide sequence ID" value="XM_056658068.1"/>
</dbReference>
<dbReference type="Gene3D" id="1.20.1250.20">
    <property type="entry name" value="MFS general substrate transporter like domains"/>
    <property type="match status" value="1"/>
</dbReference>
<dbReference type="InterPro" id="IPR036259">
    <property type="entry name" value="MFS_trans_sf"/>
</dbReference>
<keyword evidence="2 5" id="KW-0812">Transmembrane</keyword>
<evidence type="ECO:0000256" key="3">
    <source>
        <dbReference type="ARBA" id="ARBA00022989"/>
    </source>
</evidence>
<dbReference type="GO" id="GO:0022857">
    <property type="term" value="F:transmembrane transporter activity"/>
    <property type="evidence" value="ECO:0007669"/>
    <property type="project" value="TreeGrafter"/>
</dbReference>
<keyword evidence="3 5" id="KW-1133">Transmembrane helix</keyword>
<accession>A0A9W9JYN5</accession>
<name>A0A9W9JYN5_9EURO</name>